<sequence length="547" mass="60042">MVTTRSQTAQDRETIAEANEPGQAALADENHGSNGVRLRQTTSTQFITNDTTWRHQPTKPDEPPRFTIDLSLPPEQRYLEICTALKSEITGLTTLFDEVVGGMVPFLPLKWLHFFCRMLLRAVYNREENAELQGISKATGVSLYLLVCFNVLLDLFMGCSSGGASIRDEDGGSKMVHFRTLDWDMPALRRVIVHLDFIMQPGAPVVASSITYAGFVGVLTGVRKGFSVSLNFRPCHNDAGKFSSDAKYAWHLLLVLLGWRPSIASTLRSYLLPHHGTIGRQALSAPLDRNSMSPTGVTSYSDVVQRFTGSCQAGGKQPRIFVSTACYLCFCSGDETMVVEKDRITAKFRSSDDFIVITNNDETDPVETDATPSEAESPFATALAEIVHEAKDRQQCAEHNWNNMRVAKAEAAGLRRPSQDELKALLDVDNVVTLVQRYPTTNEATHFACVMDPKEGTTEKNIVVPMGSKAESLVDLRDAIDRGWGIDTPVEFLGPEEGTAACAKDHQGGKPRAWFEARPALLQGVCDSDAMTIDPALETLPGGRQAP</sequence>
<dbReference type="EMBL" id="JAVFHQ010000026">
    <property type="protein sequence ID" value="KAK4544278.1"/>
    <property type="molecule type" value="Genomic_DNA"/>
</dbReference>
<keyword evidence="5" id="KW-1185">Reference proteome</keyword>
<organism evidence="4 5">
    <name type="scientific">Oleoguttula mirabilis</name>
    <dbReference type="NCBI Taxonomy" id="1507867"/>
    <lineage>
        <taxon>Eukaryota</taxon>
        <taxon>Fungi</taxon>
        <taxon>Dikarya</taxon>
        <taxon>Ascomycota</taxon>
        <taxon>Pezizomycotina</taxon>
        <taxon>Dothideomycetes</taxon>
        <taxon>Dothideomycetidae</taxon>
        <taxon>Mycosphaerellales</taxon>
        <taxon>Teratosphaeriaceae</taxon>
        <taxon>Oleoguttula</taxon>
    </lineage>
</organism>
<feature type="domain" description="Acid ceramidase N-terminal" evidence="3">
    <location>
        <begin position="62"/>
        <end position="121"/>
    </location>
</feature>
<dbReference type="Proteomes" id="UP001324427">
    <property type="component" value="Unassembled WGS sequence"/>
</dbReference>
<dbReference type="InterPro" id="IPR029130">
    <property type="entry name" value="Acid_ceramidase_N"/>
</dbReference>
<comment type="caution">
    <text evidence="4">The sequence shown here is derived from an EMBL/GenBank/DDBJ whole genome shotgun (WGS) entry which is preliminary data.</text>
</comment>
<dbReference type="AlphaFoldDB" id="A0AAV9JG29"/>
<gene>
    <name evidence="4" type="ORF">LTR36_004488</name>
</gene>
<dbReference type="Pfam" id="PF15508">
    <property type="entry name" value="NAAA-beta"/>
    <property type="match status" value="1"/>
</dbReference>
<reference evidence="4 5" key="1">
    <citation type="submission" date="2021-11" db="EMBL/GenBank/DDBJ databases">
        <title>Black yeast isolated from Biological Soil Crust.</title>
        <authorList>
            <person name="Kurbessoian T."/>
        </authorList>
    </citation>
    <scope>NUCLEOTIDE SEQUENCE [LARGE SCALE GENOMIC DNA]</scope>
    <source>
        <strain evidence="4 5">CCFEE 5522</strain>
    </source>
</reference>
<dbReference type="PANTHER" id="PTHR28583">
    <property type="entry name" value="ACID AMIDASE"/>
    <property type="match status" value="1"/>
</dbReference>
<evidence type="ECO:0000256" key="2">
    <source>
        <dbReference type="SAM" id="MobiDB-lite"/>
    </source>
</evidence>
<evidence type="ECO:0000256" key="1">
    <source>
        <dbReference type="ARBA" id="ARBA00011891"/>
    </source>
</evidence>
<feature type="region of interest" description="Disordered" evidence="2">
    <location>
        <begin position="1"/>
        <end position="35"/>
    </location>
</feature>
<evidence type="ECO:0000313" key="5">
    <source>
        <dbReference type="Proteomes" id="UP001324427"/>
    </source>
</evidence>
<proteinExistence type="predicted"/>
<dbReference type="GO" id="GO:0017040">
    <property type="term" value="F:N-acylsphingosine amidohydrolase activity"/>
    <property type="evidence" value="ECO:0007669"/>
    <property type="project" value="UniProtKB-EC"/>
</dbReference>
<accession>A0AAV9JG29</accession>
<name>A0AAV9JG29_9PEZI</name>
<protein>
    <recommendedName>
        <fullName evidence="1">ceramidase</fullName>
        <ecNumber evidence="1">3.5.1.23</ecNumber>
    </recommendedName>
</protein>
<dbReference type="PANTHER" id="PTHR28583:SF1">
    <property type="entry name" value="ACID CERAMIDASE"/>
    <property type="match status" value="1"/>
</dbReference>
<evidence type="ECO:0000313" key="4">
    <source>
        <dbReference type="EMBL" id="KAK4544278.1"/>
    </source>
</evidence>
<evidence type="ECO:0000259" key="3">
    <source>
        <dbReference type="Pfam" id="PF15508"/>
    </source>
</evidence>
<dbReference type="EC" id="3.5.1.23" evidence="1"/>